<comment type="similarity">
    <text evidence="1">Belongs to the BolA/IbaG family.</text>
</comment>
<dbReference type="InterPro" id="IPR002634">
    <property type="entry name" value="BolA"/>
</dbReference>
<dbReference type="Gene3D" id="3.10.20.90">
    <property type="entry name" value="Phosphatidylinositol 3-kinase Catalytic Subunit, Chain A, domain 1"/>
    <property type="match status" value="1"/>
</dbReference>
<evidence type="ECO:0000313" key="2">
    <source>
        <dbReference type="EMBL" id="TKR98654.1"/>
    </source>
</evidence>
<dbReference type="PANTHER" id="PTHR46230">
    <property type="match status" value="1"/>
</dbReference>
<organism evidence="2">
    <name type="scientific">Populus alba</name>
    <name type="common">White poplar</name>
    <dbReference type="NCBI Taxonomy" id="43335"/>
    <lineage>
        <taxon>Eukaryota</taxon>
        <taxon>Viridiplantae</taxon>
        <taxon>Streptophyta</taxon>
        <taxon>Embryophyta</taxon>
        <taxon>Tracheophyta</taxon>
        <taxon>Spermatophyta</taxon>
        <taxon>Magnoliopsida</taxon>
        <taxon>eudicotyledons</taxon>
        <taxon>Gunneridae</taxon>
        <taxon>Pentapetalae</taxon>
        <taxon>rosids</taxon>
        <taxon>fabids</taxon>
        <taxon>Malpighiales</taxon>
        <taxon>Salicaceae</taxon>
        <taxon>Saliceae</taxon>
        <taxon>Populus</taxon>
    </lineage>
</organism>
<dbReference type="EMBL" id="RCHU01000663">
    <property type="protein sequence ID" value="TKR98654.1"/>
    <property type="molecule type" value="Genomic_DNA"/>
</dbReference>
<evidence type="ECO:0000256" key="1">
    <source>
        <dbReference type="RuleBase" id="RU003860"/>
    </source>
</evidence>
<proteinExistence type="inferred from homology"/>
<gene>
    <name evidence="2" type="ORF">D5086_0000200940</name>
</gene>
<dbReference type="AlphaFoldDB" id="A0A4U5PSN3"/>
<name>A0A4U5PSN3_POPAL</name>
<protein>
    <submittedName>
        <fullName evidence="2">SufE-like protein, chloroplastic</fullName>
    </submittedName>
</protein>
<dbReference type="STRING" id="43335.A0A4U5PSN3"/>
<dbReference type="GO" id="GO:0016226">
    <property type="term" value="P:iron-sulfur cluster assembly"/>
    <property type="evidence" value="ECO:0007669"/>
    <property type="project" value="TreeGrafter"/>
</dbReference>
<dbReference type="Pfam" id="PF01722">
    <property type="entry name" value="BolA"/>
    <property type="match status" value="1"/>
</dbReference>
<sequence length="171" mass="19194">MAKSHTIFMSWRPYSLLRQALPSSLLHLPKPHSVMLNKTRPNLLFSCANRTKLHFETHGFVKLGFGSVGNRRFSTEATRDVNDAGSIDSPLMQSMENKIKEELTAESVSVKDAYGDGRHVCIDVISEAFEGQSAVNRQRMVYKAIWEELQSTVHAVDQMTTRTPTEAAAQK</sequence>
<comment type="caution">
    <text evidence="2">The sequence shown here is derived from an EMBL/GenBank/DDBJ whole genome shotgun (WGS) entry which is preliminary data.</text>
</comment>
<dbReference type="InterPro" id="IPR036065">
    <property type="entry name" value="BolA-like_sf"/>
</dbReference>
<reference evidence="2" key="1">
    <citation type="submission" date="2018-10" db="EMBL/GenBank/DDBJ databases">
        <title>Population genomic analysis revealed the cold adaptation of white poplar.</title>
        <authorList>
            <person name="Liu Y.-J."/>
        </authorList>
    </citation>
    <scope>NUCLEOTIDE SEQUENCE [LARGE SCALE GENOMIC DNA]</scope>
    <source>
        <strain evidence="2">PAL-ZL1</strain>
    </source>
</reference>
<dbReference type="PANTHER" id="PTHR46230:SF4">
    <property type="entry name" value="PROTEIN BOLA4, CHLOROPLASTIC_MITOCHONDRIAL"/>
    <property type="match status" value="1"/>
</dbReference>
<accession>A0A4U5PSN3</accession>
<dbReference type="SUPFAM" id="SSF82657">
    <property type="entry name" value="BolA-like"/>
    <property type="match status" value="1"/>
</dbReference>
<dbReference type="GO" id="GO:0009507">
    <property type="term" value="C:chloroplast"/>
    <property type="evidence" value="ECO:0007669"/>
    <property type="project" value="TreeGrafter"/>
</dbReference>